<protein>
    <submittedName>
        <fullName evidence="2">Uncharacterized protein</fullName>
    </submittedName>
</protein>
<dbReference type="OrthoDB" id="1550814at2"/>
<keyword evidence="3" id="KW-1185">Reference proteome</keyword>
<evidence type="ECO:0000313" key="3">
    <source>
        <dbReference type="Proteomes" id="UP000018895"/>
    </source>
</evidence>
<name>W4QMR0_9BACI</name>
<organism evidence="2 3">
    <name type="scientific">Halalkalibacter hemicellulosilyticusJCM 9152</name>
    <dbReference type="NCBI Taxonomy" id="1236971"/>
    <lineage>
        <taxon>Bacteria</taxon>
        <taxon>Bacillati</taxon>
        <taxon>Bacillota</taxon>
        <taxon>Bacilli</taxon>
        <taxon>Bacillales</taxon>
        <taxon>Bacillaceae</taxon>
        <taxon>Halalkalibacter</taxon>
    </lineage>
</organism>
<gene>
    <name evidence="2" type="ORF">JCM9152_4178</name>
</gene>
<dbReference type="STRING" id="1236971.JCM9152_4178"/>
<evidence type="ECO:0000256" key="1">
    <source>
        <dbReference type="SAM" id="Phobius"/>
    </source>
</evidence>
<dbReference type="Proteomes" id="UP000018895">
    <property type="component" value="Unassembled WGS sequence"/>
</dbReference>
<dbReference type="EMBL" id="BAUU01000043">
    <property type="protein sequence ID" value="GAE32634.1"/>
    <property type="molecule type" value="Genomic_DNA"/>
</dbReference>
<proteinExistence type="predicted"/>
<reference evidence="2" key="1">
    <citation type="journal article" date="2014" name="Genome Announc.">
        <title>Draft Genome Sequences of Three Alkaliphilic Bacillus Strains, Bacillus wakoensis JCM 9140T, Bacillus akibai JCM 9157T, and Bacillus hemicellulosilyticus JCM 9152T.</title>
        <authorList>
            <person name="Yuki M."/>
            <person name="Oshima K."/>
            <person name="Suda W."/>
            <person name="Oshida Y."/>
            <person name="Kitamura K."/>
            <person name="Iida T."/>
            <person name="Hattori M."/>
            <person name="Ohkuma M."/>
        </authorList>
    </citation>
    <scope>NUCLEOTIDE SEQUENCE [LARGE SCALE GENOMIC DNA]</scope>
    <source>
        <strain evidence="2">JCM 9152</strain>
    </source>
</reference>
<dbReference type="RefSeq" id="WP_035347018.1">
    <property type="nucleotide sequence ID" value="NZ_BAUU01000043.1"/>
</dbReference>
<evidence type="ECO:0000313" key="2">
    <source>
        <dbReference type="EMBL" id="GAE32634.1"/>
    </source>
</evidence>
<keyword evidence="1" id="KW-1133">Transmembrane helix</keyword>
<keyword evidence="1" id="KW-0812">Transmembrane</keyword>
<sequence length="121" mass="13730">MTTTIKKIMMVGFMIFGMVMFLLLIIGLYLDISRFDETSGGYEPPYENYSGDPIDFSALDESNEGIVGRGYVINFHLNCTTGMIGFELYGQKIDYRVVSERAIVVHQPREACMERGFSPDF</sequence>
<dbReference type="AlphaFoldDB" id="W4QMR0"/>
<keyword evidence="1" id="KW-0472">Membrane</keyword>
<accession>W4QMR0</accession>
<feature type="transmembrane region" description="Helical" evidence="1">
    <location>
        <begin position="12"/>
        <end position="30"/>
    </location>
</feature>
<comment type="caution">
    <text evidence="2">The sequence shown here is derived from an EMBL/GenBank/DDBJ whole genome shotgun (WGS) entry which is preliminary data.</text>
</comment>